<dbReference type="Proteomes" id="UP000198672">
    <property type="component" value="Unassembled WGS sequence"/>
</dbReference>
<organism evidence="1 2">
    <name type="scientific">Allochromatium warmingii</name>
    <name type="common">Chromatium warmingii</name>
    <dbReference type="NCBI Taxonomy" id="61595"/>
    <lineage>
        <taxon>Bacteria</taxon>
        <taxon>Pseudomonadati</taxon>
        <taxon>Pseudomonadota</taxon>
        <taxon>Gammaproteobacteria</taxon>
        <taxon>Chromatiales</taxon>
        <taxon>Chromatiaceae</taxon>
        <taxon>Allochromatium</taxon>
    </lineage>
</organism>
<reference evidence="2" key="1">
    <citation type="submission" date="2016-10" db="EMBL/GenBank/DDBJ databases">
        <authorList>
            <person name="Varghese N."/>
            <person name="Submissions S."/>
        </authorList>
    </citation>
    <scope>NUCLEOTIDE SEQUENCE [LARGE SCALE GENOMIC DNA]</scope>
    <source>
        <strain evidence="2">DSM 173</strain>
    </source>
</reference>
<evidence type="ECO:0000313" key="2">
    <source>
        <dbReference type="Proteomes" id="UP000198672"/>
    </source>
</evidence>
<gene>
    <name evidence="1" type="ORF">SAMN05421644_1923</name>
</gene>
<proteinExistence type="predicted"/>
<protein>
    <submittedName>
        <fullName evidence="1">Uncharacterized protein</fullName>
    </submittedName>
</protein>
<dbReference type="STRING" id="61595.SAMN05421644_1923"/>
<accession>A0A1H3KEJ7</accession>
<evidence type="ECO:0000313" key="1">
    <source>
        <dbReference type="EMBL" id="SDY50510.1"/>
    </source>
</evidence>
<dbReference type="EMBL" id="FNOW01000092">
    <property type="protein sequence ID" value="SDY50510.1"/>
    <property type="molecule type" value="Genomic_DNA"/>
</dbReference>
<sequence>MRVRNIKIENPDLLACSIKKECDPAIKYRLAFLQSVKEDPDHIEESCQIFLETV</sequence>
<keyword evidence="2" id="KW-1185">Reference proteome</keyword>
<name>A0A1H3KEJ7_ALLWA</name>
<dbReference type="AlphaFoldDB" id="A0A1H3KEJ7"/>